<evidence type="ECO:0000313" key="2">
    <source>
        <dbReference type="Proteomes" id="UP001163835"/>
    </source>
</evidence>
<comment type="caution">
    <text evidence="1">The sequence shown here is derived from an EMBL/GenBank/DDBJ whole genome shotgun (WGS) entry which is preliminary data.</text>
</comment>
<gene>
    <name evidence="1" type="ORF">F5876DRAFT_33742</name>
</gene>
<proteinExistence type="predicted"/>
<protein>
    <submittedName>
        <fullName evidence="1">Uncharacterized protein</fullName>
    </submittedName>
</protein>
<sequence>PTNSAASMSDEEVSEAYFSQSIRLDAALVGAFKGCVAMIAPDAVAKLITPSVESELSSMELVRLSTSIPVPKGIKYAWMDKQRLGRFIVQQFIPGQVLSLVWPTMSRWRRFRVALTLRYYVHELRALSHRIGPPSYPGPLSEHGPQICHGRLFTTSGDCGPFKSYLEMSRWYQNRLLVLQRFGKADADVVQFDDTEPLVFTHFDIRMDNVMVGDDGQLWLIDWAESGWYPRWFESASMLKEAEMSRAPWLSWVPFIAGNCNKPGQYPFIQAIAYALEVLTYIMNLVRLLLFFY</sequence>
<dbReference type="EMBL" id="MU794976">
    <property type="protein sequence ID" value="KAJ3814075.1"/>
    <property type="molecule type" value="Genomic_DNA"/>
</dbReference>
<name>A0ACC1UAN0_9AGAR</name>
<reference evidence="1" key="1">
    <citation type="submission" date="2022-09" db="EMBL/GenBank/DDBJ databases">
        <title>A Global Phylogenomic Analysis of the Shiitake Genus Lentinula.</title>
        <authorList>
            <consortium name="DOE Joint Genome Institute"/>
            <person name="Sierra-Patev S."/>
            <person name="Min B."/>
            <person name="Naranjo-Ortiz M."/>
            <person name="Looney B."/>
            <person name="Konkel Z."/>
            <person name="Slot J.C."/>
            <person name="Sakamoto Y."/>
            <person name="Steenwyk J.L."/>
            <person name="Rokas A."/>
            <person name="Carro J."/>
            <person name="Camarero S."/>
            <person name="Ferreira P."/>
            <person name="Molpeceres G."/>
            <person name="Ruiz-Duenas F.J."/>
            <person name="Serrano A."/>
            <person name="Henrissat B."/>
            <person name="Drula E."/>
            <person name="Hughes K.W."/>
            <person name="Mata J.L."/>
            <person name="Ishikawa N.K."/>
            <person name="Vargas-Isla R."/>
            <person name="Ushijima S."/>
            <person name="Smith C.A."/>
            <person name="Ahrendt S."/>
            <person name="Andreopoulos W."/>
            <person name="He G."/>
            <person name="Labutti K."/>
            <person name="Lipzen A."/>
            <person name="Ng V."/>
            <person name="Riley R."/>
            <person name="Sandor L."/>
            <person name="Barry K."/>
            <person name="Martinez A.T."/>
            <person name="Xiao Y."/>
            <person name="Gibbons J.G."/>
            <person name="Terashima K."/>
            <person name="Grigoriev I.V."/>
            <person name="Hibbett D.S."/>
        </authorList>
    </citation>
    <scope>NUCLEOTIDE SEQUENCE</scope>
    <source>
        <strain evidence="1">TMI1499</strain>
    </source>
</reference>
<accession>A0ACC1UAN0</accession>
<dbReference type="Proteomes" id="UP001163835">
    <property type="component" value="Unassembled WGS sequence"/>
</dbReference>
<feature type="non-terminal residue" evidence="1">
    <location>
        <position position="1"/>
    </location>
</feature>
<evidence type="ECO:0000313" key="1">
    <source>
        <dbReference type="EMBL" id="KAJ3814075.1"/>
    </source>
</evidence>
<organism evidence="1 2">
    <name type="scientific">Lentinula aff. lateritia</name>
    <dbReference type="NCBI Taxonomy" id="2804960"/>
    <lineage>
        <taxon>Eukaryota</taxon>
        <taxon>Fungi</taxon>
        <taxon>Dikarya</taxon>
        <taxon>Basidiomycota</taxon>
        <taxon>Agaricomycotina</taxon>
        <taxon>Agaricomycetes</taxon>
        <taxon>Agaricomycetidae</taxon>
        <taxon>Agaricales</taxon>
        <taxon>Marasmiineae</taxon>
        <taxon>Omphalotaceae</taxon>
        <taxon>Lentinula</taxon>
    </lineage>
</organism>
<keyword evidence="2" id="KW-1185">Reference proteome</keyword>